<sequence length="234" mass="26843">MYDLSVLEAFKVVESTLQRLTEAYGIPPQKNFMNLLKECGKRNLLDQVDINLLNDIRGKRNASAHYIDSIDKETANNILHISTILITKLESIPNADAFTWLMYNRNNVINLFKEGNSKKCKEAINKLRTAWNKRDGAVSGEIGIFFETALINAPHLIIELFDSNDQELENWLSQIDYQIFTDFIGGQTRLMQKTKNQIIQSLETYISHCDSQKNINKATRILNAVKIAEIYEID</sequence>
<evidence type="ECO:0000259" key="1">
    <source>
        <dbReference type="Pfam" id="PF13643"/>
    </source>
</evidence>
<dbReference type="Proteomes" id="UP000192906">
    <property type="component" value="Unassembled WGS sequence"/>
</dbReference>
<proteinExistence type="predicted"/>
<evidence type="ECO:0000313" key="3">
    <source>
        <dbReference type="Proteomes" id="UP000192906"/>
    </source>
</evidence>
<protein>
    <recommendedName>
        <fullName evidence="1">DUF4145 domain-containing protein</fullName>
    </recommendedName>
</protein>
<keyword evidence="3" id="KW-1185">Reference proteome</keyword>
<name>A0A1X7CH71_9BACT</name>
<dbReference type="EMBL" id="FWZU01000001">
    <property type="protein sequence ID" value="SME96536.1"/>
    <property type="molecule type" value="Genomic_DNA"/>
</dbReference>
<dbReference type="RefSeq" id="WP_085098884.1">
    <property type="nucleotide sequence ID" value="NZ_FWZU01000001.1"/>
</dbReference>
<reference evidence="3" key="1">
    <citation type="submission" date="2017-04" db="EMBL/GenBank/DDBJ databases">
        <authorList>
            <person name="Varghese N."/>
            <person name="Submissions S."/>
        </authorList>
    </citation>
    <scope>NUCLEOTIDE SEQUENCE [LARGE SCALE GENOMIC DNA]</scope>
    <source>
        <strain evidence="3">K3S</strain>
    </source>
</reference>
<feature type="domain" description="DUF4145" evidence="1">
    <location>
        <begin position="15"/>
        <end position="81"/>
    </location>
</feature>
<gene>
    <name evidence="2" type="ORF">SAMN06295933_0897</name>
</gene>
<dbReference type="InterPro" id="IPR025285">
    <property type="entry name" value="DUF4145"/>
</dbReference>
<dbReference type="STRING" id="1519643.SAMN06295933_0897"/>
<dbReference type="AlphaFoldDB" id="A0A1X7CH71"/>
<organism evidence="2 3">
    <name type="scientific">Desulfovibrio gilichinskyi</name>
    <dbReference type="NCBI Taxonomy" id="1519643"/>
    <lineage>
        <taxon>Bacteria</taxon>
        <taxon>Pseudomonadati</taxon>
        <taxon>Thermodesulfobacteriota</taxon>
        <taxon>Desulfovibrionia</taxon>
        <taxon>Desulfovibrionales</taxon>
        <taxon>Desulfovibrionaceae</taxon>
        <taxon>Desulfovibrio</taxon>
    </lineage>
</organism>
<accession>A0A1X7CH71</accession>
<evidence type="ECO:0000313" key="2">
    <source>
        <dbReference type="EMBL" id="SME96536.1"/>
    </source>
</evidence>
<dbReference type="Pfam" id="PF13643">
    <property type="entry name" value="DUF4145"/>
    <property type="match status" value="1"/>
</dbReference>
<dbReference type="OrthoDB" id="5905200at2"/>